<dbReference type="Proteomes" id="UP001642260">
    <property type="component" value="Unassembled WGS sequence"/>
</dbReference>
<name>A0ABC8K975_ERUVS</name>
<reference evidence="2 3" key="1">
    <citation type="submission" date="2022-03" db="EMBL/GenBank/DDBJ databases">
        <authorList>
            <person name="Macdonald S."/>
            <person name="Ahmed S."/>
            <person name="Newling K."/>
        </authorList>
    </citation>
    <scope>NUCLEOTIDE SEQUENCE [LARGE SCALE GENOMIC DNA]</scope>
</reference>
<organism evidence="2 3">
    <name type="scientific">Eruca vesicaria subsp. sativa</name>
    <name type="common">Garden rocket</name>
    <name type="synonym">Eruca sativa</name>
    <dbReference type="NCBI Taxonomy" id="29727"/>
    <lineage>
        <taxon>Eukaryota</taxon>
        <taxon>Viridiplantae</taxon>
        <taxon>Streptophyta</taxon>
        <taxon>Embryophyta</taxon>
        <taxon>Tracheophyta</taxon>
        <taxon>Spermatophyta</taxon>
        <taxon>Magnoliopsida</taxon>
        <taxon>eudicotyledons</taxon>
        <taxon>Gunneridae</taxon>
        <taxon>Pentapetalae</taxon>
        <taxon>rosids</taxon>
        <taxon>malvids</taxon>
        <taxon>Brassicales</taxon>
        <taxon>Brassicaceae</taxon>
        <taxon>Brassiceae</taxon>
        <taxon>Eruca</taxon>
    </lineage>
</organism>
<gene>
    <name evidence="2" type="ORF">ERUC_LOCUS17890</name>
</gene>
<evidence type="ECO:0000313" key="2">
    <source>
        <dbReference type="EMBL" id="CAH8350052.1"/>
    </source>
</evidence>
<accession>A0ABC8K975</accession>
<dbReference type="AlphaFoldDB" id="A0ABC8K975"/>
<dbReference type="EMBL" id="CAKOAT010164711">
    <property type="protein sequence ID" value="CAH8350052.1"/>
    <property type="molecule type" value="Genomic_DNA"/>
</dbReference>
<keyword evidence="1" id="KW-0175">Coiled coil</keyword>
<sequence>MGFSVADTALCKWLAKKSQKNKIKGFQKAIDKLNEALDCIAQDEKECLELADKTLQWASQFPEEFQGPILERKKLYELHAKESVVMRPTVIAELVSLEKLKKIEVDALHNGDFITHWSFLFY</sequence>
<keyword evidence="3" id="KW-1185">Reference proteome</keyword>
<proteinExistence type="predicted"/>
<evidence type="ECO:0000256" key="1">
    <source>
        <dbReference type="SAM" id="Coils"/>
    </source>
</evidence>
<protein>
    <submittedName>
        <fullName evidence="2">Uncharacterized protein</fullName>
    </submittedName>
</protein>
<evidence type="ECO:0000313" key="3">
    <source>
        <dbReference type="Proteomes" id="UP001642260"/>
    </source>
</evidence>
<feature type="coiled-coil region" evidence="1">
    <location>
        <begin position="16"/>
        <end position="43"/>
    </location>
</feature>
<comment type="caution">
    <text evidence="2">The sequence shown here is derived from an EMBL/GenBank/DDBJ whole genome shotgun (WGS) entry which is preliminary data.</text>
</comment>